<feature type="transmembrane region" description="Helical" evidence="1">
    <location>
        <begin position="6"/>
        <end position="25"/>
    </location>
</feature>
<feature type="transmembrane region" description="Helical" evidence="1">
    <location>
        <begin position="118"/>
        <end position="138"/>
    </location>
</feature>
<keyword evidence="1" id="KW-1133">Transmembrane helix</keyword>
<dbReference type="EMBL" id="JBCHKQ010000006">
    <property type="protein sequence ID" value="MEM5948876.1"/>
    <property type="molecule type" value="Genomic_DNA"/>
</dbReference>
<evidence type="ECO:0000313" key="3">
    <source>
        <dbReference type="Proteomes" id="UP001466331"/>
    </source>
</evidence>
<dbReference type="HAMAP" id="MF_02088">
    <property type="entry name" value="Q_prec_transport"/>
    <property type="match status" value="1"/>
</dbReference>
<comment type="function">
    <text evidence="1">Involved in the import of queuosine (Q) precursors, required for Q precursor salvage.</text>
</comment>
<feature type="transmembrane region" description="Helical" evidence="1">
    <location>
        <begin position="159"/>
        <end position="182"/>
    </location>
</feature>
<comment type="similarity">
    <text evidence="1">Belongs to the vitamin uptake transporter (VUT/ECF) (TC 2.A.88) family. Q precursor transporter subfamily.</text>
</comment>
<dbReference type="PANTHER" id="PTHR34300">
    <property type="entry name" value="QUEUOSINE PRECURSOR TRANSPORTER-RELATED"/>
    <property type="match status" value="1"/>
</dbReference>
<keyword evidence="1" id="KW-0813">Transport</keyword>
<dbReference type="InterPro" id="IPR003744">
    <property type="entry name" value="YhhQ"/>
</dbReference>
<gene>
    <name evidence="2" type="ORF">WKV44_10020</name>
</gene>
<dbReference type="NCBIfam" id="TIGR00697">
    <property type="entry name" value="queuosine precursor transporter"/>
    <property type="match status" value="1"/>
</dbReference>
<dbReference type="Proteomes" id="UP001466331">
    <property type="component" value="Unassembled WGS sequence"/>
</dbReference>
<feature type="transmembrane region" description="Helical" evidence="1">
    <location>
        <begin position="30"/>
        <end position="46"/>
    </location>
</feature>
<keyword evidence="3" id="KW-1185">Reference proteome</keyword>
<organism evidence="2 3">
    <name type="scientific">Rarispira pelagica</name>
    <dbReference type="NCBI Taxonomy" id="3141764"/>
    <lineage>
        <taxon>Bacteria</taxon>
        <taxon>Pseudomonadati</taxon>
        <taxon>Spirochaetota</taxon>
        <taxon>Spirochaetia</taxon>
        <taxon>Winmispirales</taxon>
        <taxon>Winmispiraceae</taxon>
        <taxon>Rarispira</taxon>
    </lineage>
</organism>
<dbReference type="RefSeq" id="WP_420070329.1">
    <property type="nucleotide sequence ID" value="NZ_JBCHKQ010000006.1"/>
</dbReference>
<sequence length="230" mass="26234">MQNELLWFLMLIAAFAMVMISFRLWGKMGLFIWVPISVILANVQVVKLVNLFGLTATLGNIVYASTFLVTDMLSEHYGKKEAQKAVIFGLVSMIALVVLTQFALWFTPASDDSSQEHLAAIFGLMPRIVLGSVTAYLLSQFHDVWAYHFWKNRFPNQLWLRNNASTMVSQLIDSIVFCLIAFLGEFPFSVVLEIIFTTYIFKWIVAALDTPFLYLSKMLVKQKQIADLRD</sequence>
<evidence type="ECO:0000313" key="2">
    <source>
        <dbReference type="EMBL" id="MEM5948876.1"/>
    </source>
</evidence>
<proteinExistence type="inferred from homology"/>
<dbReference type="PANTHER" id="PTHR34300:SF2">
    <property type="entry name" value="QUEUOSINE PRECURSOR TRANSPORTER-RELATED"/>
    <property type="match status" value="1"/>
</dbReference>
<feature type="transmembrane region" description="Helical" evidence="1">
    <location>
        <begin position="85"/>
        <end position="106"/>
    </location>
</feature>
<evidence type="ECO:0000256" key="1">
    <source>
        <dbReference type="HAMAP-Rule" id="MF_02088"/>
    </source>
</evidence>
<reference evidence="2 3" key="1">
    <citation type="submission" date="2024-03" db="EMBL/GenBank/DDBJ databases">
        <title>Ignisphaera cupida sp. nov., a hyperthermophilic hydrolytic archaeon from a hot spring of Kamchatka, and proposal of Ignisphaeraceae fam. nov.</title>
        <authorList>
            <person name="Podosokorskaya O.A."/>
            <person name="Elcheninov A.G."/>
            <person name="Maltseva A.I."/>
            <person name="Zayulina K.S."/>
            <person name="Novikov A."/>
            <person name="Merkel A.Y."/>
        </authorList>
    </citation>
    <scope>NUCLEOTIDE SEQUENCE [LARGE SCALE GENOMIC DNA]</scope>
    <source>
        <strain evidence="2 3">38H-sp</strain>
    </source>
</reference>
<comment type="subcellular location">
    <subcellularLocation>
        <location evidence="1">Cell membrane</location>
        <topology evidence="1">Multi-pass membrane protein</topology>
    </subcellularLocation>
</comment>
<keyword evidence="1" id="KW-0812">Transmembrane</keyword>
<keyword evidence="1" id="KW-1003">Cell membrane</keyword>
<feature type="transmembrane region" description="Helical" evidence="1">
    <location>
        <begin position="194"/>
        <end position="215"/>
    </location>
</feature>
<accession>A0ABU9UDY8</accession>
<comment type="caution">
    <text evidence="2">The sequence shown here is derived from an EMBL/GenBank/DDBJ whole genome shotgun (WGS) entry which is preliminary data.</text>
</comment>
<protein>
    <recommendedName>
        <fullName evidence="1">Probable queuosine precursor transporter</fullName>
        <shortName evidence="1">Q precursor transporter</shortName>
    </recommendedName>
</protein>
<dbReference type="Pfam" id="PF02592">
    <property type="entry name" value="Vut_1"/>
    <property type="match status" value="1"/>
</dbReference>
<keyword evidence="1" id="KW-0472">Membrane</keyword>
<name>A0ABU9UDY8_9SPIR</name>